<evidence type="ECO:0000259" key="10">
    <source>
        <dbReference type="PROSITE" id="PS50011"/>
    </source>
</evidence>
<sequence length="331" mass="36210">MGTDTRSILLKRHLDASLNPGECRQFKRLPGIWELRRSEITLLEELGSGQFGTVQRGRWKGKYDVAVKMIKEGSMSEDDFMDEAQTMMKLSHPKLVKLYGVCTQQYPIYIVTEYMANGSLLNYLQKNRSVLQPFHLTEMCYNVCEAMAFLERHSFIHRDLAARNCLVGKDLAVKVADFGMARGTPLSGLATPRDTEAVLCSLEAASDALLSAPALQQRRTPIAWLAAPRDTRAVLHSQEAASDALLSAPALLQCGTPIAWLAVPRDMVVVLCSPEAASDELLSAPALLQPGTLFAWLAAPRDTGAAFFSPEAASDVLLSSPALPQHETPIA</sequence>
<dbReference type="InterPro" id="IPR017441">
    <property type="entry name" value="Protein_kinase_ATP_BS"/>
</dbReference>
<keyword evidence="4" id="KW-0418">Kinase</keyword>
<proteinExistence type="predicted"/>
<dbReference type="Gene3D" id="3.30.200.20">
    <property type="entry name" value="Phosphorylase Kinase, domain 1"/>
    <property type="match status" value="1"/>
</dbReference>
<evidence type="ECO:0000256" key="8">
    <source>
        <dbReference type="ARBA" id="ARBA00051245"/>
    </source>
</evidence>
<evidence type="ECO:0000256" key="7">
    <source>
        <dbReference type="ARBA" id="ARBA00023137"/>
    </source>
</evidence>
<gene>
    <name evidence="11" type="ORF">NDU88_004675</name>
</gene>
<dbReference type="PROSITE" id="PS50011">
    <property type="entry name" value="PROTEIN_KINASE_DOM"/>
    <property type="match status" value="1"/>
</dbReference>
<feature type="binding site" evidence="9">
    <location>
        <position position="68"/>
    </location>
    <ligand>
        <name>ATP</name>
        <dbReference type="ChEBI" id="CHEBI:30616"/>
    </ligand>
</feature>
<protein>
    <recommendedName>
        <fullName evidence="1">non-specific protein-tyrosine kinase</fullName>
        <ecNumber evidence="1">2.7.10.2</ecNumber>
    </recommendedName>
</protein>
<dbReference type="PANTHER" id="PTHR24418">
    <property type="entry name" value="TYROSINE-PROTEIN KINASE"/>
    <property type="match status" value="1"/>
</dbReference>
<keyword evidence="12" id="KW-1185">Reference proteome</keyword>
<evidence type="ECO:0000256" key="1">
    <source>
        <dbReference type="ARBA" id="ARBA00011903"/>
    </source>
</evidence>
<keyword evidence="5 9" id="KW-0067">ATP-binding</keyword>
<evidence type="ECO:0000256" key="5">
    <source>
        <dbReference type="ARBA" id="ARBA00022840"/>
    </source>
</evidence>
<dbReference type="Proteomes" id="UP001066276">
    <property type="component" value="Chromosome 8"/>
</dbReference>
<keyword evidence="6" id="KW-0727">SH2 domain</keyword>
<dbReference type="InterPro" id="IPR000719">
    <property type="entry name" value="Prot_kinase_dom"/>
</dbReference>
<evidence type="ECO:0000313" key="12">
    <source>
        <dbReference type="Proteomes" id="UP001066276"/>
    </source>
</evidence>
<dbReference type="Gene3D" id="1.10.510.10">
    <property type="entry name" value="Transferase(Phosphotransferase) domain 1"/>
    <property type="match status" value="1"/>
</dbReference>
<dbReference type="PRINTS" id="PR00109">
    <property type="entry name" value="TYRKINASE"/>
</dbReference>
<dbReference type="EMBL" id="JANPWB010000012">
    <property type="protein sequence ID" value="KAJ1116464.1"/>
    <property type="molecule type" value="Genomic_DNA"/>
</dbReference>
<evidence type="ECO:0000256" key="2">
    <source>
        <dbReference type="ARBA" id="ARBA00022679"/>
    </source>
</evidence>
<name>A0AAV7NP64_PLEWA</name>
<dbReference type="PROSITE" id="PS00109">
    <property type="entry name" value="PROTEIN_KINASE_TYR"/>
    <property type="match status" value="1"/>
</dbReference>
<keyword evidence="2" id="KW-0808">Transferase</keyword>
<comment type="catalytic activity">
    <reaction evidence="8">
        <text>L-tyrosyl-[protein] + ATP = O-phospho-L-tyrosyl-[protein] + ADP + H(+)</text>
        <dbReference type="Rhea" id="RHEA:10596"/>
        <dbReference type="Rhea" id="RHEA-COMP:10136"/>
        <dbReference type="Rhea" id="RHEA-COMP:20101"/>
        <dbReference type="ChEBI" id="CHEBI:15378"/>
        <dbReference type="ChEBI" id="CHEBI:30616"/>
        <dbReference type="ChEBI" id="CHEBI:46858"/>
        <dbReference type="ChEBI" id="CHEBI:61978"/>
        <dbReference type="ChEBI" id="CHEBI:456216"/>
        <dbReference type="EC" id="2.7.10.2"/>
    </reaction>
</comment>
<dbReference type="EC" id="2.7.10.2" evidence="1"/>
<comment type="caution">
    <text evidence="11">The sequence shown here is derived from an EMBL/GenBank/DDBJ whole genome shotgun (WGS) entry which is preliminary data.</text>
</comment>
<feature type="domain" description="Protein kinase" evidence="10">
    <location>
        <begin position="40"/>
        <end position="331"/>
    </location>
</feature>
<dbReference type="Pfam" id="PF07714">
    <property type="entry name" value="PK_Tyr_Ser-Thr"/>
    <property type="match status" value="1"/>
</dbReference>
<evidence type="ECO:0000313" key="11">
    <source>
        <dbReference type="EMBL" id="KAJ1116464.1"/>
    </source>
</evidence>
<dbReference type="InterPro" id="IPR008266">
    <property type="entry name" value="Tyr_kinase_AS"/>
</dbReference>
<dbReference type="GO" id="GO:0004715">
    <property type="term" value="F:non-membrane spanning protein tyrosine kinase activity"/>
    <property type="evidence" value="ECO:0007669"/>
    <property type="project" value="UniProtKB-EC"/>
</dbReference>
<evidence type="ECO:0000256" key="9">
    <source>
        <dbReference type="PROSITE-ProRule" id="PRU10141"/>
    </source>
</evidence>
<dbReference type="GO" id="GO:0005524">
    <property type="term" value="F:ATP binding"/>
    <property type="evidence" value="ECO:0007669"/>
    <property type="project" value="UniProtKB-UniRule"/>
</dbReference>
<dbReference type="InterPro" id="IPR020635">
    <property type="entry name" value="Tyr_kinase_cat_dom"/>
</dbReference>
<dbReference type="InterPro" id="IPR001245">
    <property type="entry name" value="Ser-Thr/Tyr_kinase_cat_dom"/>
</dbReference>
<evidence type="ECO:0000256" key="3">
    <source>
        <dbReference type="ARBA" id="ARBA00022741"/>
    </source>
</evidence>
<dbReference type="SUPFAM" id="SSF56112">
    <property type="entry name" value="Protein kinase-like (PK-like)"/>
    <property type="match status" value="1"/>
</dbReference>
<evidence type="ECO:0000256" key="6">
    <source>
        <dbReference type="ARBA" id="ARBA00022999"/>
    </source>
</evidence>
<dbReference type="FunFam" id="3.30.200.20:FF:000053">
    <property type="entry name" value="Tyrosine-protein kinase"/>
    <property type="match status" value="1"/>
</dbReference>
<organism evidence="11 12">
    <name type="scientific">Pleurodeles waltl</name>
    <name type="common">Iberian ribbed newt</name>
    <dbReference type="NCBI Taxonomy" id="8319"/>
    <lineage>
        <taxon>Eukaryota</taxon>
        <taxon>Metazoa</taxon>
        <taxon>Chordata</taxon>
        <taxon>Craniata</taxon>
        <taxon>Vertebrata</taxon>
        <taxon>Euteleostomi</taxon>
        <taxon>Amphibia</taxon>
        <taxon>Batrachia</taxon>
        <taxon>Caudata</taxon>
        <taxon>Salamandroidea</taxon>
        <taxon>Salamandridae</taxon>
        <taxon>Pleurodelinae</taxon>
        <taxon>Pleurodeles</taxon>
    </lineage>
</organism>
<evidence type="ECO:0000256" key="4">
    <source>
        <dbReference type="ARBA" id="ARBA00022777"/>
    </source>
</evidence>
<dbReference type="InterPro" id="IPR011009">
    <property type="entry name" value="Kinase-like_dom_sf"/>
</dbReference>
<dbReference type="PROSITE" id="PS00107">
    <property type="entry name" value="PROTEIN_KINASE_ATP"/>
    <property type="match status" value="1"/>
</dbReference>
<dbReference type="InterPro" id="IPR050198">
    <property type="entry name" value="Non-receptor_tyrosine_kinases"/>
</dbReference>
<reference evidence="11" key="1">
    <citation type="journal article" date="2022" name="bioRxiv">
        <title>Sequencing and chromosome-scale assembly of the giantPleurodeles waltlgenome.</title>
        <authorList>
            <person name="Brown T."/>
            <person name="Elewa A."/>
            <person name="Iarovenko S."/>
            <person name="Subramanian E."/>
            <person name="Araus A.J."/>
            <person name="Petzold A."/>
            <person name="Susuki M."/>
            <person name="Suzuki K.-i.T."/>
            <person name="Hayashi T."/>
            <person name="Toyoda A."/>
            <person name="Oliveira C."/>
            <person name="Osipova E."/>
            <person name="Leigh N.D."/>
            <person name="Simon A."/>
            <person name="Yun M.H."/>
        </authorList>
    </citation>
    <scope>NUCLEOTIDE SEQUENCE</scope>
    <source>
        <strain evidence="11">20211129_DDA</strain>
        <tissue evidence="11">Liver</tissue>
    </source>
</reference>
<accession>A0AAV7NP64</accession>
<dbReference type="AlphaFoldDB" id="A0AAV7NP64"/>
<dbReference type="SMART" id="SM00219">
    <property type="entry name" value="TyrKc"/>
    <property type="match status" value="1"/>
</dbReference>
<keyword evidence="3 9" id="KW-0547">Nucleotide-binding</keyword>
<keyword evidence="7" id="KW-0829">Tyrosine-protein kinase</keyword>